<dbReference type="EMBL" id="FNOY01000057">
    <property type="protein sequence ID" value="SDY72585.1"/>
    <property type="molecule type" value="Genomic_DNA"/>
</dbReference>
<dbReference type="RefSeq" id="WP_090415258.1">
    <property type="nucleotide sequence ID" value="NZ_FNOY01000057.1"/>
</dbReference>
<accession>A0A1H3M979</accession>
<sequence length="288" mass="31913">MDTSVVTNPISGFHPDFLQSLPAADYHSHPAIGHSSLVRIMRSPAHYQDYATYPPEPTVAMKLGTAFHTALLEWELFGKTFVVAPKFDRRTKAGKAQALAWETGHTGKIILTPDQMEAIGKMVLAVREHKGARRLLGDGLAETSGFWRDERTGIECKMRPDFLAAEGETIAGIVDIKTCVDASADGFSRAIATQGYDVQAAFYQDGMKTLSGETVPFYFIAIEKEAPYALAVYRASQAMLEIGREKYRAALELLSWCRRNNFWPSYQPGGEIETIDLPRWAANFSLDG</sequence>
<reference evidence="2 3" key="1">
    <citation type="submission" date="2016-10" db="EMBL/GenBank/DDBJ databases">
        <authorList>
            <person name="de Groot N.N."/>
        </authorList>
    </citation>
    <scope>NUCLEOTIDE SEQUENCE [LARGE SCALE GENOMIC DNA]</scope>
    <source>
        <strain evidence="2 3">Nm1</strain>
    </source>
</reference>
<evidence type="ECO:0000259" key="1">
    <source>
        <dbReference type="Pfam" id="PF12684"/>
    </source>
</evidence>
<dbReference type="Proteomes" id="UP000198640">
    <property type="component" value="Unassembled WGS sequence"/>
</dbReference>
<organism evidence="2 3">
    <name type="scientific">Nitrosomonas halophila</name>
    <dbReference type="NCBI Taxonomy" id="44576"/>
    <lineage>
        <taxon>Bacteria</taxon>
        <taxon>Pseudomonadati</taxon>
        <taxon>Pseudomonadota</taxon>
        <taxon>Betaproteobacteria</taxon>
        <taxon>Nitrosomonadales</taxon>
        <taxon>Nitrosomonadaceae</taxon>
        <taxon>Nitrosomonas</taxon>
    </lineage>
</organism>
<dbReference type="InterPro" id="IPR011604">
    <property type="entry name" value="PDDEXK-like_dom_sf"/>
</dbReference>
<dbReference type="Pfam" id="PF12684">
    <property type="entry name" value="DUF3799"/>
    <property type="match status" value="1"/>
</dbReference>
<gene>
    <name evidence="2" type="ORF">SAMN05421881_105711</name>
</gene>
<dbReference type="InterPro" id="IPR024432">
    <property type="entry name" value="Put_RecE_PDDEXK-like_dom"/>
</dbReference>
<evidence type="ECO:0000313" key="3">
    <source>
        <dbReference type="Proteomes" id="UP000198640"/>
    </source>
</evidence>
<dbReference type="OrthoDB" id="256590at2"/>
<dbReference type="AlphaFoldDB" id="A0A1H3M979"/>
<name>A0A1H3M979_9PROT</name>
<protein>
    <recommendedName>
        <fullName evidence="1">Putative exodeoxyribonuclease 8 PDDEXK-like domain-containing protein</fullName>
    </recommendedName>
</protein>
<keyword evidence="3" id="KW-1185">Reference proteome</keyword>
<feature type="domain" description="Putative exodeoxyribonuclease 8 PDDEXK-like" evidence="1">
    <location>
        <begin position="34"/>
        <end position="275"/>
    </location>
</feature>
<proteinExistence type="predicted"/>
<dbReference type="Gene3D" id="3.90.320.10">
    <property type="match status" value="1"/>
</dbReference>
<evidence type="ECO:0000313" key="2">
    <source>
        <dbReference type="EMBL" id="SDY72585.1"/>
    </source>
</evidence>
<dbReference type="STRING" id="44576.SAMN05421881_105711"/>